<dbReference type="EMBL" id="BMJH01000004">
    <property type="protein sequence ID" value="GGC75524.1"/>
    <property type="molecule type" value="Genomic_DNA"/>
</dbReference>
<sequence>MDMILDIALIAIALTLIPATYAIFRGPRDADRAVAADLVFFAFIGVVALFGLRMATEIVLDIVLVATVVGFLATLSVARLATRGQR</sequence>
<accession>A0A916XIE9</accession>
<evidence type="ECO:0000256" key="5">
    <source>
        <dbReference type="ARBA" id="ARBA00022692"/>
    </source>
</evidence>
<keyword evidence="7 8" id="KW-0472">Membrane</keyword>
<evidence type="ECO:0000256" key="3">
    <source>
        <dbReference type="ARBA" id="ARBA00022448"/>
    </source>
</evidence>
<reference evidence="9" key="1">
    <citation type="journal article" date="2014" name="Int. J. Syst. Evol. Microbiol.">
        <title>Complete genome sequence of Corynebacterium casei LMG S-19264T (=DSM 44701T), isolated from a smear-ripened cheese.</title>
        <authorList>
            <consortium name="US DOE Joint Genome Institute (JGI-PGF)"/>
            <person name="Walter F."/>
            <person name="Albersmeier A."/>
            <person name="Kalinowski J."/>
            <person name="Ruckert C."/>
        </authorList>
    </citation>
    <scope>NUCLEOTIDE SEQUENCE</scope>
    <source>
        <strain evidence="9">CGMCC 1.15478</strain>
    </source>
</reference>
<evidence type="ECO:0000256" key="4">
    <source>
        <dbReference type="ARBA" id="ARBA00022475"/>
    </source>
</evidence>
<dbReference type="AlphaFoldDB" id="A0A916XIE9"/>
<feature type="transmembrane region" description="Helical" evidence="8">
    <location>
        <begin position="6"/>
        <end position="24"/>
    </location>
</feature>
<protein>
    <recommendedName>
        <fullName evidence="11">Pesticidal protein Cry26Aa</fullName>
    </recommendedName>
</protein>
<evidence type="ECO:0000256" key="1">
    <source>
        <dbReference type="ARBA" id="ARBA00004651"/>
    </source>
</evidence>
<dbReference type="GO" id="GO:0005886">
    <property type="term" value="C:plasma membrane"/>
    <property type="evidence" value="ECO:0007669"/>
    <property type="project" value="UniProtKB-SubCell"/>
</dbReference>
<dbReference type="InterPro" id="IPR007208">
    <property type="entry name" value="MrpF/PhaF-like"/>
</dbReference>
<keyword evidence="3" id="KW-0813">Transport</keyword>
<keyword evidence="6 8" id="KW-1133">Transmembrane helix</keyword>
<reference evidence="9" key="2">
    <citation type="submission" date="2020-09" db="EMBL/GenBank/DDBJ databases">
        <authorList>
            <person name="Sun Q."/>
            <person name="Zhou Y."/>
        </authorList>
    </citation>
    <scope>NUCLEOTIDE SEQUENCE</scope>
    <source>
        <strain evidence="9">CGMCC 1.15478</strain>
    </source>
</reference>
<evidence type="ECO:0000313" key="9">
    <source>
        <dbReference type="EMBL" id="GGC75524.1"/>
    </source>
</evidence>
<comment type="subcellular location">
    <subcellularLocation>
        <location evidence="1">Cell membrane</location>
        <topology evidence="1">Multi-pass membrane protein</topology>
    </subcellularLocation>
</comment>
<evidence type="ECO:0008006" key="11">
    <source>
        <dbReference type="Google" id="ProtNLM"/>
    </source>
</evidence>
<dbReference type="Proteomes" id="UP000641514">
    <property type="component" value="Unassembled WGS sequence"/>
</dbReference>
<dbReference type="GO" id="GO:0015385">
    <property type="term" value="F:sodium:proton antiporter activity"/>
    <property type="evidence" value="ECO:0007669"/>
    <property type="project" value="TreeGrafter"/>
</dbReference>
<dbReference type="PANTHER" id="PTHR34702:SF1">
    <property type="entry name" value="NA(+)_H(+) ANTIPORTER SUBUNIT F"/>
    <property type="match status" value="1"/>
</dbReference>
<evidence type="ECO:0000256" key="7">
    <source>
        <dbReference type="ARBA" id="ARBA00023136"/>
    </source>
</evidence>
<evidence type="ECO:0000313" key="10">
    <source>
        <dbReference type="Proteomes" id="UP000641514"/>
    </source>
</evidence>
<keyword evidence="5 8" id="KW-0812">Transmembrane</keyword>
<keyword evidence="4" id="KW-1003">Cell membrane</keyword>
<dbReference type="Pfam" id="PF04066">
    <property type="entry name" value="MrpF_PhaF"/>
    <property type="match status" value="1"/>
</dbReference>
<gene>
    <name evidence="9" type="ORF">GCM10011410_31070</name>
</gene>
<organism evidence="9 10">
    <name type="scientific">Hoyosella rhizosphaerae</name>
    <dbReference type="NCBI Taxonomy" id="1755582"/>
    <lineage>
        <taxon>Bacteria</taxon>
        <taxon>Bacillati</taxon>
        <taxon>Actinomycetota</taxon>
        <taxon>Actinomycetes</taxon>
        <taxon>Mycobacteriales</taxon>
        <taxon>Hoyosellaceae</taxon>
        <taxon>Hoyosella</taxon>
    </lineage>
</organism>
<evidence type="ECO:0000256" key="2">
    <source>
        <dbReference type="ARBA" id="ARBA00009212"/>
    </source>
</evidence>
<keyword evidence="10" id="KW-1185">Reference proteome</keyword>
<feature type="transmembrane region" description="Helical" evidence="8">
    <location>
        <begin position="33"/>
        <end position="52"/>
    </location>
</feature>
<name>A0A916XIE9_9ACTN</name>
<comment type="similarity">
    <text evidence="2">Belongs to the CPA3 antiporters (TC 2.A.63) subunit F family.</text>
</comment>
<proteinExistence type="inferred from homology"/>
<evidence type="ECO:0000256" key="6">
    <source>
        <dbReference type="ARBA" id="ARBA00022989"/>
    </source>
</evidence>
<comment type="caution">
    <text evidence="9">The sequence shown here is derived from an EMBL/GenBank/DDBJ whole genome shotgun (WGS) entry which is preliminary data.</text>
</comment>
<feature type="transmembrane region" description="Helical" evidence="8">
    <location>
        <begin position="58"/>
        <end position="81"/>
    </location>
</feature>
<evidence type="ECO:0000256" key="8">
    <source>
        <dbReference type="SAM" id="Phobius"/>
    </source>
</evidence>
<dbReference type="PANTHER" id="PTHR34702">
    <property type="entry name" value="NA(+)/H(+) ANTIPORTER SUBUNIT F1"/>
    <property type="match status" value="1"/>
</dbReference>